<dbReference type="Proteomes" id="UP000663860">
    <property type="component" value="Unassembled WGS sequence"/>
</dbReference>
<dbReference type="Proteomes" id="UP000663868">
    <property type="component" value="Unassembled WGS sequence"/>
</dbReference>
<evidence type="ECO:0000313" key="1">
    <source>
        <dbReference type="EMBL" id="CAF1157860.1"/>
    </source>
</evidence>
<reference evidence="1" key="1">
    <citation type="submission" date="2021-02" db="EMBL/GenBank/DDBJ databases">
        <authorList>
            <person name="Nowell W R."/>
        </authorList>
    </citation>
    <scope>NUCLEOTIDE SEQUENCE</scope>
</reference>
<dbReference type="EMBL" id="CAJNOE010000337">
    <property type="protein sequence ID" value="CAF1157860.1"/>
    <property type="molecule type" value="Genomic_DNA"/>
</dbReference>
<dbReference type="EMBL" id="CAJOBB010003978">
    <property type="protein sequence ID" value="CAF4068321.1"/>
    <property type="molecule type" value="Genomic_DNA"/>
</dbReference>
<proteinExistence type="predicted"/>
<protein>
    <submittedName>
        <fullName evidence="1">Uncharacterized protein</fullName>
    </submittedName>
</protein>
<comment type="caution">
    <text evidence="1">The sequence shown here is derived from an EMBL/GenBank/DDBJ whole genome shotgun (WGS) entry which is preliminary data.</text>
</comment>
<gene>
    <name evidence="1" type="ORF">IZO911_LOCUS26150</name>
    <name evidence="2" type="ORF">KXQ929_LOCUS32581</name>
</gene>
<dbReference type="AlphaFoldDB" id="A0A814TBJ7"/>
<evidence type="ECO:0000313" key="2">
    <source>
        <dbReference type="EMBL" id="CAF4068321.1"/>
    </source>
</evidence>
<sequence length="196" mass="22466">MVKVWFQHDQNVPSKINIDPDSDIDDLKEKLFGSTDKGQYQTTYNGQILRPSARVPQDTTDEMPIVFTKIVNVPSSKFAAPGTCEELRCRGRPCAKCHKCRDWHFTGDQEQWNWICNHNTWKEEDMQRWRNDGYVGLFKKRDGATCNYYNVVTAYAPAPVKTAYNRGIARSDLVYGFAPLPPPAPDLGHVCLCEKY</sequence>
<name>A0A814TBJ7_9BILA</name>
<evidence type="ECO:0000313" key="3">
    <source>
        <dbReference type="Proteomes" id="UP000663860"/>
    </source>
</evidence>
<organism evidence="1 3">
    <name type="scientific">Adineta steineri</name>
    <dbReference type="NCBI Taxonomy" id="433720"/>
    <lineage>
        <taxon>Eukaryota</taxon>
        <taxon>Metazoa</taxon>
        <taxon>Spiralia</taxon>
        <taxon>Gnathifera</taxon>
        <taxon>Rotifera</taxon>
        <taxon>Eurotatoria</taxon>
        <taxon>Bdelloidea</taxon>
        <taxon>Adinetida</taxon>
        <taxon>Adinetidae</taxon>
        <taxon>Adineta</taxon>
    </lineage>
</organism>
<accession>A0A814TBJ7</accession>